<dbReference type="SUPFAM" id="SSF47413">
    <property type="entry name" value="lambda repressor-like DNA-binding domains"/>
    <property type="match status" value="1"/>
</dbReference>
<dbReference type="SMART" id="SM00530">
    <property type="entry name" value="HTH_XRE"/>
    <property type="match status" value="1"/>
</dbReference>
<dbReference type="EMBL" id="WBOF01000001">
    <property type="protein sequence ID" value="MQS14474.1"/>
    <property type="molecule type" value="Genomic_DNA"/>
</dbReference>
<dbReference type="GO" id="GO:0003677">
    <property type="term" value="F:DNA binding"/>
    <property type="evidence" value="ECO:0007669"/>
    <property type="project" value="InterPro"/>
</dbReference>
<gene>
    <name evidence="2" type="ORF">F7Q99_19950</name>
</gene>
<feature type="domain" description="HTH cro/C1-type" evidence="1">
    <location>
        <begin position="103"/>
        <end position="144"/>
    </location>
</feature>
<reference evidence="2 3" key="1">
    <citation type="submission" date="2019-09" db="EMBL/GenBank/DDBJ databases">
        <title>Genome Sequences of Streptomyces kaniharaensis ATCC 21070.</title>
        <authorList>
            <person name="Zhu W."/>
            <person name="De Crecy-Lagard V."/>
            <person name="Richards N.G."/>
        </authorList>
    </citation>
    <scope>NUCLEOTIDE SEQUENCE [LARGE SCALE GENOMIC DNA]</scope>
    <source>
        <strain evidence="2 3">SF-557</strain>
    </source>
</reference>
<dbReference type="Pfam" id="PF01381">
    <property type="entry name" value="HTH_3"/>
    <property type="match status" value="1"/>
</dbReference>
<dbReference type="AlphaFoldDB" id="A0A6N7KWU4"/>
<name>A0A6N7KWU4_9ACTN</name>
<evidence type="ECO:0000259" key="1">
    <source>
        <dbReference type="PROSITE" id="PS50943"/>
    </source>
</evidence>
<proteinExistence type="predicted"/>
<accession>A0A6N7KWU4</accession>
<comment type="caution">
    <text evidence="2">The sequence shown here is derived from an EMBL/GenBank/DDBJ whole genome shotgun (WGS) entry which is preliminary data.</text>
</comment>
<sequence length="158" mass="17489">MRIAPAFEPNRRRPRTLWRPSLETLRLYSENVTPGGPEITPASSSRLVDVASQVVQLWRHRETERPSLETTPLSNRAQLHDPATLRWIMKHPGCGSPFSVRTLAAAAGCKPAAIGHLVSGRYRRTSEERARRIAEVLGCEPTALFALPPSTDLDESTG</sequence>
<evidence type="ECO:0000313" key="2">
    <source>
        <dbReference type="EMBL" id="MQS14474.1"/>
    </source>
</evidence>
<dbReference type="Gene3D" id="1.10.260.40">
    <property type="entry name" value="lambda repressor-like DNA-binding domains"/>
    <property type="match status" value="1"/>
</dbReference>
<dbReference type="InterPro" id="IPR001387">
    <property type="entry name" value="Cro/C1-type_HTH"/>
</dbReference>
<dbReference type="Proteomes" id="UP000450000">
    <property type="component" value="Unassembled WGS sequence"/>
</dbReference>
<dbReference type="InterPro" id="IPR010982">
    <property type="entry name" value="Lambda_DNA-bd_dom_sf"/>
</dbReference>
<organism evidence="2 3">
    <name type="scientific">Streptomyces kaniharaensis</name>
    <dbReference type="NCBI Taxonomy" id="212423"/>
    <lineage>
        <taxon>Bacteria</taxon>
        <taxon>Bacillati</taxon>
        <taxon>Actinomycetota</taxon>
        <taxon>Actinomycetes</taxon>
        <taxon>Kitasatosporales</taxon>
        <taxon>Streptomycetaceae</taxon>
        <taxon>Streptomyces</taxon>
    </lineage>
</organism>
<dbReference type="PROSITE" id="PS50943">
    <property type="entry name" value="HTH_CROC1"/>
    <property type="match status" value="1"/>
</dbReference>
<protein>
    <submittedName>
        <fullName evidence="2">Helix-turn-helix domain-containing protein</fullName>
    </submittedName>
</protein>
<keyword evidence="3" id="KW-1185">Reference proteome</keyword>
<evidence type="ECO:0000313" key="3">
    <source>
        <dbReference type="Proteomes" id="UP000450000"/>
    </source>
</evidence>